<keyword evidence="2 4" id="KW-0808">Transferase</keyword>
<sequence>MKPNFSARIVSLEEVYVASYKLALLIMRSPYIFDTVIAIARGGFPIARFICDFLNIHHLGSVQIRHYTAGATELEQMHIIAPVNIQVEGKKILLLDDVNDTGKTLITAHDYIQTMHPTLLKTAVIHEKPNTLFQVDFVAEKITEWKWLIYQWAVTEDVLAFLYKDNMLEENEEVAHAHLAEKYKLSIDKKYFHDILQLKENYYKAP</sequence>
<dbReference type="Pfam" id="PF00156">
    <property type="entry name" value="Pribosyltran"/>
    <property type="match status" value="1"/>
</dbReference>
<proteinExistence type="predicted"/>
<organism evidence="4 5">
    <name type="scientific">Legionella sainthelensi</name>
    <dbReference type="NCBI Taxonomy" id="28087"/>
    <lineage>
        <taxon>Bacteria</taxon>
        <taxon>Pseudomonadati</taxon>
        <taxon>Pseudomonadota</taxon>
        <taxon>Gammaproteobacteria</taxon>
        <taxon>Legionellales</taxon>
        <taxon>Legionellaceae</taxon>
        <taxon>Legionella</taxon>
    </lineage>
</organism>
<dbReference type="RefSeq" id="WP_101899095.1">
    <property type="nucleotide sequence ID" value="NZ_CP025491.2"/>
</dbReference>
<dbReference type="PANTHER" id="PTHR43363:SF1">
    <property type="entry name" value="HYPOXANTHINE-GUANINE PHOSPHORIBOSYLTRANSFERASE"/>
    <property type="match status" value="1"/>
</dbReference>
<dbReference type="Proteomes" id="UP000234343">
    <property type="component" value="Chromosome"/>
</dbReference>
<gene>
    <name evidence="4" type="ORF">CAB17_04175</name>
</gene>
<dbReference type="InterPro" id="IPR000836">
    <property type="entry name" value="PRTase_dom"/>
</dbReference>
<feature type="domain" description="Phosphoribosyltransferase" evidence="3">
    <location>
        <begin position="22"/>
        <end position="149"/>
    </location>
</feature>
<reference evidence="4 5" key="1">
    <citation type="submission" date="2017-12" db="EMBL/GenBank/DDBJ databases">
        <title>Legionella sainthelensi LA01-117, whole genome sequence of a clinical isolate from New Zealand.</title>
        <authorList>
            <person name="Cree S.L."/>
            <person name="Slow S."/>
            <person name="Kennedy M.A."/>
            <person name="Murdoch D.R."/>
            <person name="Biggs P.J."/>
            <person name="Anderson T."/>
        </authorList>
    </citation>
    <scope>NUCLEOTIDE SEQUENCE [LARGE SCALE GENOMIC DNA]</scope>
    <source>
        <strain evidence="4 5">LA01-117</strain>
    </source>
</reference>
<dbReference type="CDD" id="cd06223">
    <property type="entry name" value="PRTases_typeI"/>
    <property type="match status" value="1"/>
</dbReference>
<keyword evidence="5" id="KW-1185">Reference proteome</keyword>
<dbReference type="PANTHER" id="PTHR43363">
    <property type="entry name" value="HYPOXANTHINE PHOSPHORIBOSYLTRANSFERASE"/>
    <property type="match status" value="1"/>
</dbReference>
<evidence type="ECO:0000256" key="2">
    <source>
        <dbReference type="ARBA" id="ARBA00022679"/>
    </source>
</evidence>
<dbReference type="SUPFAM" id="SSF53271">
    <property type="entry name" value="PRTase-like"/>
    <property type="match status" value="1"/>
</dbReference>
<dbReference type="EMBL" id="CP025491">
    <property type="protein sequence ID" value="AUH71350.1"/>
    <property type="molecule type" value="Genomic_DNA"/>
</dbReference>
<protein>
    <submittedName>
        <fullName evidence="4">Phosphoribosyltransferase</fullName>
    </submittedName>
</protein>
<evidence type="ECO:0000256" key="1">
    <source>
        <dbReference type="ARBA" id="ARBA00022676"/>
    </source>
</evidence>
<dbReference type="AlphaFoldDB" id="A0A2H5FIH0"/>
<evidence type="ECO:0000313" key="4">
    <source>
        <dbReference type="EMBL" id="AUH71350.1"/>
    </source>
</evidence>
<dbReference type="Gene3D" id="3.40.50.2020">
    <property type="match status" value="1"/>
</dbReference>
<evidence type="ECO:0000313" key="5">
    <source>
        <dbReference type="Proteomes" id="UP000234343"/>
    </source>
</evidence>
<name>A0A2H5FIH0_9GAMM</name>
<evidence type="ECO:0000259" key="3">
    <source>
        <dbReference type="Pfam" id="PF00156"/>
    </source>
</evidence>
<dbReference type="InterPro" id="IPR029057">
    <property type="entry name" value="PRTase-like"/>
</dbReference>
<dbReference type="KEGG" id="lsh:CAB17_04175"/>
<dbReference type="GO" id="GO:0016757">
    <property type="term" value="F:glycosyltransferase activity"/>
    <property type="evidence" value="ECO:0007669"/>
    <property type="project" value="UniProtKB-KW"/>
</dbReference>
<accession>A0A2H5FIH0</accession>
<keyword evidence="1 4" id="KW-0328">Glycosyltransferase</keyword>